<feature type="region of interest" description="Disordered" evidence="2">
    <location>
        <begin position="1"/>
        <end position="24"/>
    </location>
</feature>
<feature type="domain" description="TIP49 P-loop" evidence="3">
    <location>
        <begin position="21"/>
        <end position="107"/>
    </location>
</feature>
<evidence type="ECO:0000259" key="3">
    <source>
        <dbReference type="Pfam" id="PF06068"/>
    </source>
</evidence>
<dbReference type="GO" id="GO:0016787">
    <property type="term" value="F:hydrolase activity"/>
    <property type="evidence" value="ECO:0007669"/>
    <property type="project" value="UniProtKB-KW"/>
</dbReference>
<keyword evidence="1" id="KW-0378">Hydrolase</keyword>
<sequence>MSTSNEKMKIEQTKSTPHEKRVATHSHIKGLGLCDDGTAEPIQSGFVGQENAREASGIVVEMIKSKSMAGRALLFAGAPGTGKTAIALAIAQELGPKVPFRPIVGSEKSDWITYQGNQGSV</sequence>
<dbReference type="GO" id="GO:0003678">
    <property type="term" value="F:DNA helicase activity"/>
    <property type="evidence" value="ECO:0007669"/>
    <property type="project" value="UniProtKB-EC"/>
</dbReference>
<dbReference type="GO" id="GO:0005524">
    <property type="term" value="F:ATP binding"/>
    <property type="evidence" value="ECO:0007669"/>
    <property type="project" value="UniProtKB-KW"/>
</dbReference>
<dbReference type="GO" id="GO:0005634">
    <property type="term" value="C:nucleus"/>
    <property type="evidence" value="ECO:0007669"/>
    <property type="project" value="UniProtKB-SubCell"/>
</dbReference>
<evidence type="ECO:0000313" key="5">
    <source>
        <dbReference type="Proteomes" id="UP000717996"/>
    </source>
</evidence>
<dbReference type="PANTHER" id="PTHR11093">
    <property type="entry name" value="RUVB-RELATED REPTIN AND PONTIN"/>
    <property type="match status" value="1"/>
</dbReference>
<keyword evidence="1" id="KW-0547">Nucleotide-binding</keyword>
<proteinExistence type="inferred from homology"/>
<evidence type="ECO:0000256" key="1">
    <source>
        <dbReference type="RuleBase" id="RU363048"/>
    </source>
</evidence>
<protein>
    <recommendedName>
        <fullName evidence="1">RuvB-like helicase</fullName>
        <ecNumber evidence="1">3.6.4.12</ecNumber>
    </recommendedName>
</protein>
<comment type="caution">
    <text evidence="4">The sequence shown here is derived from an EMBL/GenBank/DDBJ whole genome shotgun (WGS) entry which is preliminary data.</text>
</comment>
<dbReference type="InterPro" id="IPR027238">
    <property type="entry name" value="RuvB-like"/>
</dbReference>
<organism evidence="4 5">
    <name type="scientific">Rhizopus oryzae</name>
    <name type="common">Mucormycosis agent</name>
    <name type="synonym">Rhizopus arrhizus var. delemar</name>
    <dbReference type="NCBI Taxonomy" id="64495"/>
    <lineage>
        <taxon>Eukaryota</taxon>
        <taxon>Fungi</taxon>
        <taxon>Fungi incertae sedis</taxon>
        <taxon>Mucoromycota</taxon>
        <taxon>Mucoromycotina</taxon>
        <taxon>Mucoromycetes</taxon>
        <taxon>Mucorales</taxon>
        <taxon>Mucorineae</taxon>
        <taxon>Rhizopodaceae</taxon>
        <taxon>Rhizopus</taxon>
    </lineage>
</organism>
<keyword evidence="1" id="KW-0347">Helicase</keyword>
<dbReference type="Gene3D" id="3.40.50.300">
    <property type="entry name" value="P-loop containing nucleotide triphosphate hydrolases"/>
    <property type="match status" value="1"/>
</dbReference>
<dbReference type="GO" id="GO:0006281">
    <property type="term" value="P:DNA repair"/>
    <property type="evidence" value="ECO:0007669"/>
    <property type="project" value="UniProtKB-KW"/>
</dbReference>
<comment type="subcellular location">
    <subcellularLocation>
        <location evidence="1">Nucleus</location>
    </subcellularLocation>
</comment>
<feature type="compositionally biased region" description="Basic and acidic residues" evidence="2">
    <location>
        <begin position="1"/>
        <end position="22"/>
    </location>
</feature>
<comment type="function">
    <text evidence="1">DNA helicase participates in several chromatin remodeling complexes, including the SWR1 and the INO80 complexes.</text>
</comment>
<dbReference type="EC" id="3.6.4.12" evidence="1"/>
<dbReference type="OrthoDB" id="10060499at2759"/>
<dbReference type="AlphaFoldDB" id="A0A9P6YDU4"/>
<keyword evidence="1" id="KW-0067">ATP-binding</keyword>
<dbReference type="GO" id="GO:0006325">
    <property type="term" value="P:chromatin organization"/>
    <property type="evidence" value="ECO:0007669"/>
    <property type="project" value="UniProtKB-KW"/>
</dbReference>
<dbReference type="Proteomes" id="UP000717996">
    <property type="component" value="Unassembled WGS sequence"/>
</dbReference>
<keyword evidence="1" id="KW-0804">Transcription</keyword>
<gene>
    <name evidence="4" type="ORF">G6F51_005181</name>
</gene>
<evidence type="ECO:0000256" key="2">
    <source>
        <dbReference type="SAM" id="MobiDB-lite"/>
    </source>
</evidence>
<accession>A0A9P6YDU4</accession>
<dbReference type="InterPro" id="IPR010339">
    <property type="entry name" value="TIP49_P-loop"/>
</dbReference>
<reference evidence="4" key="1">
    <citation type="journal article" date="2020" name="Microb. Genom.">
        <title>Genetic diversity of clinical and environmental Mucorales isolates obtained from an investigation of mucormycosis cases among solid organ transplant recipients.</title>
        <authorList>
            <person name="Nguyen M.H."/>
            <person name="Kaul D."/>
            <person name="Muto C."/>
            <person name="Cheng S.J."/>
            <person name="Richter R.A."/>
            <person name="Bruno V.M."/>
            <person name="Liu G."/>
            <person name="Beyhan S."/>
            <person name="Sundermann A.J."/>
            <person name="Mounaud S."/>
            <person name="Pasculle A.W."/>
            <person name="Nierman W.C."/>
            <person name="Driscoll E."/>
            <person name="Cumbie R."/>
            <person name="Clancy C.J."/>
            <person name="Dupont C.L."/>
        </authorList>
    </citation>
    <scope>NUCLEOTIDE SEQUENCE</scope>
    <source>
        <strain evidence="4">GL16</strain>
    </source>
</reference>
<dbReference type="SUPFAM" id="SSF52540">
    <property type="entry name" value="P-loop containing nucleoside triphosphate hydrolases"/>
    <property type="match status" value="1"/>
</dbReference>
<name>A0A9P6YDU4_RHIOR</name>
<evidence type="ECO:0000313" key="4">
    <source>
        <dbReference type="EMBL" id="KAG1545909.1"/>
    </source>
</evidence>
<comment type="similarity">
    <text evidence="1">Belongs to the RuvB family.</text>
</comment>
<dbReference type="EMBL" id="JAANIT010000619">
    <property type="protein sequence ID" value="KAG1545909.1"/>
    <property type="molecule type" value="Genomic_DNA"/>
</dbReference>
<keyword evidence="1" id="KW-0234">DNA repair</keyword>
<keyword evidence="1" id="KW-0156">Chromatin regulator</keyword>
<keyword evidence="1" id="KW-0539">Nucleus</keyword>
<dbReference type="InterPro" id="IPR027417">
    <property type="entry name" value="P-loop_NTPase"/>
</dbReference>
<comment type="catalytic activity">
    <reaction evidence="1">
        <text>ATP + H2O = ADP + phosphate + H(+)</text>
        <dbReference type="Rhea" id="RHEA:13065"/>
        <dbReference type="ChEBI" id="CHEBI:15377"/>
        <dbReference type="ChEBI" id="CHEBI:15378"/>
        <dbReference type="ChEBI" id="CHEBI:30616"/>
        <dbReference type="ChEBI" id="CHEBI:43474"/>
        <dbReference type="ChEBI" id="CHEBI:456216"/>
        <dbReference type="EC" id="3.6.4.12"/>
    </reaction>
</comment>
<keyword evidence="1" id="KW-0805">Transcription regulation</keyword>
<dbReference type="CDD" id="cd00009">
    <property type="entry name" value="AAA"/>
    <property type="match status" value="1"/>
</dbReference>
<dbReference type="Pfam" id="PF06068">
    <property type="entry name" value="TIP49"/>
    <property type="match status" value="1"/>
</dbReference>
<keyword evidence="1" id="KW-0227">DNA damage</keyword>